<dbReference type="Proteomes" id="UP000015854">
    <property type="component" value="Unassembled WGS sequence"/>
</dbReference>
<keyword evidence="1" id="KW-1133">Transmembrane helix</keyword>
<reference evidence="2 3" key="1">
    <citation type="journal article" date="2013" name="ISME J.">
        <title>Multifactorial diversity sustains microbial community stability.</title>
        <authorList>
            <person name="Erkus O."/>
            <person name="de Jager V.C."/>
            <person name="Spus M."/>
            <person name="van Alen-Boerrigter I.J."/>
            <person name="van Rijswijck I.M."/>
            <person name="Hazelwood L."/>
            <person name="Janssen P.W."/>
            <person name="van Hijum S.A."/>
            <person name="Kleerebezem M."/>
            <person name="Smid E.J."/>
        </authorList>
    </citation>
    <scope>NUCLEOTIDE SEQUENCE [LARGE SCALE GENOMIC DNA]</scope>
    <source>
        <strain evidence="2 3">TIFN6</strain>
    </source>
</reference>
<keyword evidence="1" id="KW-0812">Transmembrane</keyword>
<evidence type="ECO:0000313" key="3">
    <source>
        <dbReference type="Proteomes" id="UP000015854"/>
    </source>
</evidence>
<name>T0SG35_LACLC</name>
<protein>
    <submittedName>
        <fullName evidence="2">Uncharacterized protein</fullName>
    </submittedName>
</protein>
<dbReference type="AlphaFoldDB" id="T0SG35"/>
<comment type="caution">
    <text evidence="2">The sequence shown here is derived from an EMBL/GenBank/DDBJ whole genome shotgun (WGS) entry which is preliminary data.</text>
</comment>
<sequence>MLMTKNKNRSILQYFAQAWSAWAFFAFNPYVYQAIFQGTRSQTRQGLSG</sequence>
<gene>
    <name evidence="2" type="ORF">LLT6_11320</name>
</gene>
<keyword evidence="1" id="KW-0472">Membrane</keyword>
<proteinExistence type="predicted"/>
<feature type="transmembrane region" description="Helical" evidence="1">
    <location>
        <begin position="12"/>
        <end position="32"/>
    </location>
</feature>
<evidence type="ECO:0000313" key="2">
    <source>
        <dbReference type="EMBL" id="EQC57286.1"/>
    </source>
</evidence>
<dbReference type="PATRIC" id="fig|1234876.3.peg.831"/>
<dbReference type="EMBL" id="ATBB01000166">
    <property type="protein sequence ID" value="EQC57286.1"/>
    <property type="molecule type" value="Genomic_DNA"/>
</dbReference>
<organism evidence="2 3">
    <name type="scientific">Lactococcus cremoris subsp. cremoris TIFN6</name>
    <dbReference type="NCBI Taxonomy" id="1234876"/>
    <lineage>
        <taxon>Bacteria</taxon>
        <taxon>Bacillati</taxon>
        <taxon>Bacillota</taxon>
        <taxon>Bacilli</taxon>
        <taxon>Lactobacillales</taxon>
        <taxon>Streptococcaceae</taxon>
        <taxon>Lactococcus</taxon>
        <taxon>Lactococcus cremoris subsp. cremoris</taxon>
    </lineage>
</organism>
<accession>T0SG35</accession>
<evidence type="ECO:0000256" key="1">
    <source>
        <dbReference type="SAM" id="Phobius"/>
    </source>
</evidence>